<organism evidence="2 3">
    <name type="scientific">Hymenobacter cellulosilyticus</name>
    <dbReference type="NCBI Taxonomy" id="2932248"/>
    <lineage>
        <taxon>Bacteria</taxon>
        <taxon>Pseudomonadati</taxon>
        <taxon>Bacteroidota</taxon>
        <taxon>Cytophagia</taxon>
        <taxon>Cytophagales</taxon>
        <taxon>Hymenobacteraceae</taxon>
        <taxon>Hymenobacter</taxon>
    </lineage>
</organism>
<dbReference type="SMART" id="SM00100">
    <property type="entry name" value="cNMP"/>
    <property type="match status" value="1"/>
</dbReference>
<dbReference type="CDD" id="cd00038">
    <property type="entry name" value="CAP_ED"/>
    <property type="match status" value="1"/>
</dbReference>
<dbReference type="Gene3D" id="2.60.120.10">
    <property type="entry name" value="Jelly Rolls"/>
    <property type="match status" value="1"/>
</dbReference>
<dbReference type="InterPro" id="IPR000595">
    <property type="entry name" value="cNMP-bd_dom"/>
</dbReference>
<dbReference type="SUPFAM" id="SSF51206">
    <property type="entry name" value="cAMP-binding domain-like"/>
    <property type="match status" value="1"/>
</dbReference>
<dbReference type="RefSeq" id="WP_244673851.1">
    <property type="nucleotide sequence ID" value="NZ_CP095046.1"/>
</dbReference>
<dbReference type="Pfam" id="PF00027">
    <property type="entry name" value="cNMP_binding"/>
    <property type="match status" value="1"/>
</dbReference>
<dbReference type="KEGG" id="hcu:MUN79_16985"/>
<dbReference type="InterPro" id="IPR018490">
    <property type="entry name" value="cNMP-bd_dom_sf"/>
</dbReference>
<dbReference type="EMBL" id="CP095046">
    <property type="protein sequence ID" value="UOQ70429.1"/>
    <property type="molecule type" value="Genomic_DNA"/>
</dbReference>
<dbReference type="PROSITE" id="PS50042">
    <property type="entry name" value="CNMP_BINDING_3"/>
    <property type="match status" value="1"/>
</dbReference>
<evidence type="ECO:0000259" key="1">
    <source>
        <dbReference type="PROSITE" id="PS50042"/>
    </source>
</evidence>
<proteinExistence type="predicted"/>
<evidence type="ECO:0000313" key="2">
    <source>
        <dbReference type="EMBL" id="UOQ70429.1"/>
    </source>
</evidence>
<protein>
    <submittedName>
        <fullName evidence="2">Crp/Fnr family transcriptional regulator</fullName>
    </submittedName>
</protein>
<reference evidence="2" key="1">
    <citation type="submission" date="2022-04" db="EMBL/GenBank/DDBJ databases">
        <title>Hymenobacter sp. isolated from the air.</title>
        <authorList>
            <person name="Won M."/>
            <person name="Lee C.-M."/>
            <person name="Woen H.-Y."/>
            <person name="Kwon S.-W."/>
        </authorList>
    </citation>
    <scope>NUCLEOTIDE SEQUENCE</scope>
    <source>
        <strain evidence="2">5116S-3</strain>
    </source>
</reference>
<gene>
    <name evidence="2" type="ORF">MUN79_16985</name>
</gene>
<name>A0A8T9Q4M1_9BACT</name>
<accession>A0A8T9Q4M1</accession>
<sequence>MVAALLAYLHLFGPLPPPDQALIADAWTPRSVAEGETLFAAGSVCQELFFIEEGVLRIMVAQETGKEVTHFFLAENRFCTILHSFTHEVPAAESIQAACPARVLAIGKPRLEALYQRLPYLRPRIDQIIQQGLLDKIQTRNAYLGQDSATRYQRFLQGQPDIARRVSLTDAASYLGITPQSLSRIRRGRR</sequence>
<feature type="domain" description="Cyclic nucleotide-binding" evidence="1">
    <location>
        <begin position="11"/>
        <end position="132"/>
    </location>
</feature>
<keyword evidence="3" id="KW-1185">Reference proteome</keyword>
<dbReference type="Proteomes" id="UP000831796">
    <property type="component" value="Chromosome"/>
</dbReference>
<evidence type="ECO:0000313" key="3">
    <source>
        <dbReference type="Proteomes" id="UP000831796"/>
    </source>
</evidence>
<dbReference type="AlphaFoldDB" id="A0A8T9Q4M1"/>
<dbReference type="InterPro" id="IPR014710">
    <property type="entry name" value="RmlC-like_jellyroll"/>
</dbReference>